<keyword evidence="2" id="KW-1185">Reference proteome</keyword>
<dbReference type="AlphaFoldDB" id="A0A3P7P571"/>
<reference evidence="1 2" key="1">
    <citation type="submission" date="2018-11" db="EMBL/GenBank/DDBJ databases">
        <authorList>
            <consortium name="Pathogen Informatics"/>
        </authorList>
    </citation>
    <scope>NUCLEOTIDE SEQUENCE [LARGE SCALE GENOMIC DNA]</scope>
</reference>
<proteinExistence type="predicted"/>
<evidence type="ECO:0000313" key="2">
    <source>
        <dbReference type="Proteomes" id="UP000271098"/>
    </source>
</evidence>
<name>A0A3P7P571_9BILA</name>
<accession>A0A3P7P571</accession>
<dbReference type="Proteomes" id="UP000271098">
    <property type="component" value="Unassembled WGS sequence"/>
</dbReference>
<evidence type="ECO:0000313" key="1">
    <source>
        <dbReference type="EMBL" id="VDN43978.1"/>
    </source>
</evidence>
<protein>
    <submittedName>
        <fullName evidence="1">Uncharacterized protein</fullName>
    </submittedName>
</protein>
<sequence length="69" mass="8188">MLSYYYFLRYGDNYRIGLKRSRAGNNEVISLLLLPSLHLLRNVRKRYHQVRRKSLFSEHSSEEQVTGSA</sequence>
<dbReference type="EMBL" id="UYRT01104423">
    <property type="protein sequence ID" value="VDN43978.1"/>
    <property type="molecule type" value="Genomic_DNA"/>
</dbReference>
<gene>
    <name evidence="1" type="ORF">GPUH_LOCUS25261</name>
</gene>
<organism evidence="1 2">
    <name type="scientific">Gongylonema pulchrum</name>
    <dbReference type="NCBI Taxonomy" id="637853"/>
    <lineage>
        <taxon>Eukaryota</taxon>
        <taxon>Metazoa</taxon>
        <taxon>Ecdysozoa</taxon>
        <taxon>Nematoda</taxon>
        <taxon>Chromadorea</taxon>
        <taxon>Rhabditida</taxon>
        <taxon>Spirurina</taxon>
        <taxon>Spiruromorpha</taxon>
        <taxon>Spiruroidea</taxon>
        <taxon>Gongylonematidae</taxon>
        <taxon>Gongylonema</taxon>
    </lineage>
</organism>